<evidence type="ECO:0000313" key="4">
    <source>
        <dbReference type="EMBL" id="KAJ5732069.1"/>
    </source>
</evidence>
<comment type="caution">
    <text evidence="4">The sequence shown here is derived from an EMBL/GenBank/DDBJ whole genome shotgun (WGS) entry which is preliminary data.</text>
</comment>
<dbReference type="InterPro" id="IPR051165">
    <property type="entry name" value="Multifunctional_ANK_Repeat"/>
</dbReference>
<evidence type="ECO:0000256" key="1">
    <source>
        <dbReference type="ARBA" id="ARBA00022737"/>
    </source>
</evidence>
<dbReference type="InterPro" id="IPR036770">
    <property type="entry name" value="Ankyrin_rpt-contain_sf"/>
</dbReference>
<reference evidence="4" key="1">
    <citation type="journal article" date="2023" name="IMA Fungus">
        <title>Comparative genomic study of the Penicillium genus elucidates a diverse pangenome and 15 lateral gene transfer events.</title>
        <authorList>
            <person name="Petersen C."/>
            <person name="Sorensen T."/>
            <person name="Nielsen M.R."/>
            <person name="Sondergaard T.E."/>
            <person name="Sorensen J.L."/>
            <person name="Fitzpatrick D.A."/>
            <person name="Frisvad J.C."/>
            <person name="Nielsen K.L."/>
        </authorList>
    </citation>
    <scope>NUCLEOTIDE SEQUENCE</scope>
    <source>
        <strain evidence="4">IBT 17514</strain>
    </source>
</reference>
<keyword evidence="5" id="KW-1185">Reference proteome</keyword>
<dbReference type="AlphaFoldDB" id="A0AAD6HPY0"/>
<sequence length="418" mass="47335">MYLRDSGINYTNYRDQYEGYLVRTITRGQYDIFKELLDLYMHVAQDSCARIDLRSLMYFVIAAGNARMLKLLIERGYTSAVHSHDQPSEPSPLSHALSCKLGQTEVLETLIAAGEVIESEIMGSIISMGSCKAIRLAVERGLPFQIDAELLRKTIERRDPEVLVILLPLIISDGVLNERTGGLSALHHALLHPIPRLALPLIKAGIDLDALDRDGKTALHYALSRRHFDIAILLISAGCRLNVADEDLGNELHRVIRLHRHSYNWNVFEFDPDSDSGEEFENTVYFFRETPVDGYPDQELKDRPKVKQDSFLTVVYLLLVHGADVDLHGHSSNDSSRELDLETPLWYAIKYGYRDVVWAILTMGACRPDLTITDAAGRTPLQFAKERGNRPIIRMLEEYEESPWMMFSGLSDVSMEDA</sequence>
<dbReference type="Gene3D" id="1.25.40.20">
    <property type="entry name" value="Ankyrin repeat-containing domain"/>
    <property type="match status" value="3"/>
</dbReference>
<dbReference type="InterPro" id="IPR002110">
    <property type="entry name" value="Ankyrin_rpt"/>
</dbReference>
<dbReference type="SUPFAM" id="SSF48403">
    <property type="entry name" value="Ankyrin repeat"/>
    <property type="match status" value="1"/>
</dbReference>
<dbReference type="PANTHER" id="PTHR24123">
    <property type="entry name" value="ANKYRIN REPEAT-CONTAINING"/>
    <property type="match status" value="1"/>
</dbReference>
<gene>
    <name evidence="4" type="ORF">N7493_003550</name>
</gene>
<dbReference type="EMBL" id="JAQJAN010000004">
    <property type="protein sequence ID" value="KAJ5732069.1"/>
    <property type="molecule type" value="Genomic_DNA"/>
</dbReference>
<dbReference type="PANTHER" id="PTHR24123:SF33">
    <property type="entry name" value="PROTEIN HOS4"/>
    <property type="match status" value="1"/>
</dbReference>
<dbReference type="PROSITE" id="PS50297">
    <property type="entry name" value="ANK_REP_REGION"/>
    <property type="match status" value="1"/>
</dbReference>
<evidence type="ECO:0000313" key="5">
    <source>
        <dbReference type="Proteomes" id="UP001215712"/>
    </source>
</evidence>
<dbReference type="Proteomes" id="UP001215712">
    <property type="component" value="Unassembled WGS sequence"/>
</dbReference>
<protein>
    <submittedName>
        <fullName evidence="4">Ankyrin repeat-containing domain protein</fullName>
    </submittedName>
</protein>
<dbReference type="PRINTS" id="PR01415">
    <property type="entry name" value="ANKYRIN"/>
</dbReference>
<proteinExistence type="predicted"/>
<accession>A0AAD6HPY0</accession>
<feature type="repeat" description="ANK" evidence="3">
    <location>
        <begin position="214"/>
        <end position="246"/>
    </location>
</feature>
<dbReference type="Pfam" id="PF12796">
    <property type="entry name" value="Ank_2"/>
    <property type="match status" value="2"/>
</dbReference>
<dbReference type="SMART" id="SM00248">
    <property type="entry name" value="ANK"/>
    <property type="match status" value="6"/>
</dbReference>
<organism evidence="4 5">
    <name type="scientific">Penicillium malachiteum</name>
    <dbReference type="NCBI Taxonomy" id="1324776"/>
    <lineage>
        <taxon>Eukaryota</taxon>
        <taxon>Fungi</taxon>
        <taxon>Dikarya</taxon>
        <taxon>Ascomycota</taxon>
        <taxon>Pezizomycotina</taxon>
        <taxon>Eurotiomycetes</taxon>
        <taxon>Eurotiomycetidae</taxon>
        <taxon>Eurotiales</taxon>
        <taxon>Aspergillaceae</taxon>
        <taxon>Penicillium</taxon>
    </lineage>
</organism>
<keyword evidence="1" id="KW-0677">Repeat</keyword>
<evidence type="ECO:0000256" key="3">
    <source>
        <dbReference type="PROSITE-ProRule" id="PRU00023"/>
    </source>
</evidence>
<reference evidence="4" key="2">
    <citation type="submission" date="2023-01" db="EMBL/GenBank/DDBJ databases">
        <authorList>
            <person name="Petersen C."/>
        </authorList>
    </citation>
    <scope>NUCLEOTIDE SEQUENCE</scope>
    <source>
        <strain evidence="4">IBT 17514</strain>
    </source>
</reference>
<evidence type="ECO:0000256" key="2">
    <source>
        <dbReference type="ARBA" id="ARBA00023043"/>
    </source>
</evidence>
<dbReference type="PROSITE" id="PS50088">
    <property type="entry name" value="ANK_REPEAT"/>
    <property type="match status" value="1"/>
</dbReference>
<name>A0AAD6HPY0_9EURO</name>
<keyword evidence="2 3" id="KW-0040">ANK repeat</keyword>